<reference evidence="1" key="1">
    <citation type="submission" date="2017-05" db="UniProtKB">
        <authorList>
            <consortium name="EnsemblMetazoa"/>
        </authorList>
    </citation>
    <scope>IDENTIFICATION</scope>
</reference>
<dbReference type="OrthoDB" id="5979814at2759"/>
<organism evidence="1">
    <name type="scientific">Amphimedon queenslandica</name>
    <name type="common">Sponge</name>
    <dbReference type="NCBI Taxonomy" id="400682"/>
    <lineage>
        <taxon>Eukaryota</taxon>
        <taxon>Metazoa</taxon>
        <taxon>Porifera</taxon>
        <taxon>Demospongiae</taxon>
        <taxon>Heteroscleromorpha</taxon>
        <taxon>Haplosclerida</taxon>
        <taxon>Niphatidae</taxon>
        <taxon>Amphimedon</taxon>
    </lineage>
</organism>
<sequence>MACAVSYNLEGDTTEFEAELQQETTHNVQNVVFFDSVYDILKDLEGFTVVKCDSEHGPCLVIQHQMLHNHPPLGLISRCRILIKGQEYVVHIFLKEIESGTLINPTDVMQLYEMEYQQHKEVIRFDIKKIPLDDDQDEEMEAVVTSIEQNCSDELEKLFVEGDKHGVGSKLREVWKSDKERDQKEFQEDQLRNKSGKRSNRWSSITIRLALSVYLPGRSTLQAYMSAFLHEPGANNACIEDQIGQFLMHCHKRVNDGKKESCKDGVLSYDEVKVINRLMWNSRNQQLIGLSMNHTDFSSLADIFRVLENDGVQQTSYILQFIWRDLTTDFDIIGPYYTCAKSLETFDLLRIDMYGFTALCESFLRKHPGYFISPLRLSGSAVEAIFSQYKHTCGGKLDAGNYYTARAAHLVKQVVASHESGKDYRDEELSTVELPLKKKQYGKISN</sequence>
<accession>A0A1X7V4T6</accession>
<proteinExistence type="predicted"/>
<dbReference type="InParanoid" id="A0A1X7V4T6"/>
<name>A0A1X7V4T6_AMPQE</name>
<dbReference type="AlphaFoldDB" id="A0A1X7V4T6"/>
<protein>
    <submittedName>
        <fullName evidence="1">Uncharacterized protein</fullName>
    </submittedName>
</protein>
<dbReference type="EnsemblMetazoa" id="Aqu2.1.34986_001">
    <property type="protein sequence ID" value="Aqu2.1.34986_001"/>
    <property type="gene ID" value="Aqu2.1.34986"/>
</dbReference>
<evidence type="ECO:0000313" key="1">
    <source>
        <dbReference type="EnsemblMetazoa" id="Aqu2.1.34986_001"/>
    </source>
</evidence>